<dbReference type="Proteomes" id="UP000613177">
    <property type="component" value="Unassembled WGS sequence"/>
</dbReference>
<sequence>MTAFMRDNALCNALDTEDLYTLSLPVIPRSDSCSKALLRTDYIKDIIISSVVGGGICGSAYYNGPTEQNGNKRTDITYYPQDKTKNLASVIIQKKVTHEFIVRLIQYPLNVFGQTKILPIVTVINIDGFSSKHFREENFTKRDNEPYYILSSSLWAKQVHIYNADSIASLIQVPMPKMIALIHFLTQQEKHIAALDEYMDSTLQKIYRIAFQIFTCELNSKVIQDVEIESFCDAVASQFKKVIHNNTLNDEISQKRIEKYAEDGVSFAENFKRRCIGEGESVCVTPIQTTESKDFIFIKEFMKQNQGKMKWLPCYDEGIEKGLFGRFASYSTLKMAFHRHTL</sequence>
<protein>
    <submittedName>
        <fullName evidence="1">Uncharacterized protein</fullName>
    </submittedName>
</protein>
<comment type="caution">
    <text evidence="1">The sequence shown here is derived from an EMBL/GenBank/DDBJ whole genome shotgun (WGS) entry which is preliminary data.</text>
</comment>
<dbReference type="EMBL" id="JAEPRE010000016">
    <property type="protein sequence ID" value="KAG2236504.1"/>
    <property type="molecule type" value="Genomic_DNA"/>
</dbReference>
<name>A0A8H7ST84_9FUNG</name>
<evidence type="ECO:0000313" key="1">
    <source>
        <dbReference type="EMBL" id="KAG2236504.1"/>
    </source>
</evidence>
<keyword evidence="2" id="KW-1185">Reference proteome</keyword>
<dbReference type="AlphaFoldDB" id="A0A8H7ST84"/>
<reference evidence="1" key="1">
    <citation type="submission" date="2021-01" db="EMBL/GenBank/DDBJ databases">
        <title>Metabolic potential, ecology and presence of endohyphal bacteria is reflected in genomic diversity of Mucoromycotina.</title>
        <authorList>
            <person name="Muszewska A."/>
            <person name="Okrasinska A."/>
            <person name="Steczkiewicz K."/>
            <person name="Drgas O."/>
            <person name="Orlowska M."/>
            <person name="Perlinska-Lenart U."/>
            <person name="Aleksandrzak-Piekarczyk T."/>
            <person name="Szatraj K."/>
            <person name="Zielenkiewicz U."/>
            <person name="Pilsyk S."/>
            <person name="Malc E."/>
            <person name="Mieczkowski P."/>
            <person name="Kruszewska J.S."/>
            <person name="Biernat P."/>
            <person name="Pawlowska J."/>
        </authorList>
    </citation>
    <scope>NUCLEOTIDE SEQUENCE</scope>
    <source>
        <strain evidence="1">WA0000018081</strain>
    </source>
</reference>
<accession>A0A8H7ST84</accession>
<organism evidence="1 2">
    <name type="scientific">Thamnidium elegans</name>
    <dbReference type="NCBI Taxonomy" id="101142"/>
    <lineage>
        <taxon>Eukaryota</taxon>
        <taxon>Fungi</taxon>
        <taxon>Fungi incertae sedis</taxon>
        <taxon>Mucoromycota</taxon>
        <taxon>Mucoromycotina</taxon>
        <taxon>Mucoromycetes</taxon>
        <taxon>Mucorales</taxon>
        <taxon>Mucorineae</taxon>
        <taxon>Mucoraceae</taxon>
        <taxon>Thamnidium</taxon>
    </lineage>
</organism>
<proteinExistence type="predicted"/>
<gene>
    <name evidence="1" type="ORF">INT48_000804</name>
</gene>
<evidence type="ECO:0000313" key="2">
    <source>
        <dbReference type="Proteomes" id="UP000613177"/>
    </source>
</evidence>